<gene>
    <name evidence="7" type="ORF">EJ05DRAFT_206464</name>
</gene>
<protein>
    <recommendedName>
        <fullName evidence="6">AA1-like domain-containing protein</fullName>
    </recommendedName>
</protein>
<dbReference type="EMBL" id="ML996566">
    <property type="protein sequence ID" value="KAF2762344.1"/>
    <property type="molecule type" value="Genomic_DNA"/>
</dbReference>
<feature type="domain" description="AA1-like" evidence="6">
    <location>
        <begin position="43"/>
        <end position="175"/>
    </location>
</feature>
<reference evidence="7" key="1">
    <citation type="journal article" date="2020" name="Stud. Mycol.">
        <title>101 Dothideomycetes genomes: a test case for predicting lifestyles and emergence of pathogens.</title>
        <authorList>
            <person name="Haridas S."/>
            <person name="Albert R."/>
            <person name="Binder M."/>
            <person name="Bloem J."/>
            <person name="Labutti K."/>
            <person name="Salamov A."/>
            <person name="Andreopoulos B."/>
            <person name="Baker S."/>
            <person name="Barry K."/>
            <person name="Bills G."/>
            <person name="Bluhm B."/>
            <person name="Cannon C."/>
            <person name="Castanera R."/>
            <person name="Culley D."/>
            <person name="Daum C."/>
            <person name="Ezra D."/>
            <person name="Gonzalez J."/>
            <person name="Henrissat B."/>
            <person name="Kuo A."/>
            <person name="Liang C."/>
            <person name="Lipzen A."/>
            <person name="Lutzoni F."/>
            <person name="Magnuson J."/>
            <person name="Mondo S."/>
            <person name="Nolan M."/>
            <person name="Ohm R."/>
            <person name="Pangilinan J."/>
            <person name="Park H.-J."/>
            <person name="Ramirez L."/>
            <person name="Alfaro M."/>
            <person name="Sun H."/>
            <person name="Tritt A."/>
            <person name="Yoshinaga Y."/>
            <person name="Zwiers L.-H."/>
            <person name="Turgeon B."/>
            <person name="Goodwin S."/>
            <person name="Spatafora J."/>
            <person name="Crous P."/>
            <person name="Grigoriev I."/>
        </authorList>
    </citation>
    <scope>NUCLEOTIDE SEQUENCE</scope>
    <source>
        <strain evidence="7">CBS 121739</strain>
    </source>
</reference>
<evidence type="ECO:0000313" key="8">
    <source>
        <dbReference type="Proteomes" id="UP000799437"/>
    </source>
</evidence>
<feature type="signal peptide" evidence="5">
    <location>
        <begin position="1"/>
        <end position="23"/>
    </location>
</feature>
<comment type="subcellular location">
    <subcellularLocation>
        <location evidence="1">Secreted</location>
    </subcellularLocation>
</comment>
<keyword evidence="2" id="KW-0964">Secreted</keyword>
<evidence type="ECO:0000256" key="2">
    <source>
        <dbReference type="ARBA" id="ARBA00022525"/>
    </source>
</evidence>
<name>A0A6A6WJC8_9PEZI</name>
<evidence type="ECO:0000256" key="3">
    <source>
        <dbReference type="ARBA" id="ARBA00022729"/>
    </source>
</evidence>
<evidence type="ECO:0000256" key="1">
    <source>
        <dbReference type="ARBA" id="ARBA00004613"/>
    </source>
</evidence>
<organism evidence="7 8">
    <name type="scientific">Pseudovirgaria hyperparasitica</name>
    <dbReference type="NCBI Taxonomy" id="470096"/>
    <lineage>
        <taxon>Eukaryota</taxon>
        <taxon>Fungi</taxon>
        <taxon>Dikarya</taxon>
        <taxon>Ascomycota</taxon>
        <taxon>Pezizomycotina</taxon>
        <taxon>Dothideomycetes</taxon>
        <taxon>Dothideomycetes incertae sedis</taxon>
        <taxon>Acrospermales</taxon>
        <taxon>Acrospermaceae</taxon>
        <taxon>Pseudovirgaria</taxon>
    </lineage>
</organism>
<evidence type="ECO:0000256" key="5">
    <source>
        <dbReference type="SAM" id="SignalP"/>
    </source>
</evidence>
<dbReference type="InterPro" id="IPR032382">
    <property type="entry name" value="AltA1"/>
</dbReference>
<keyword evidence="8" id="KW-1185">Reference proteome</keyword>
<evidence type="ECO:0000313" key="7">
    <source>
        <dbReference type="EMBL" id="KAF2762344.1"/>
    </source>
</evidence>
<evidence type="ECO:0000256" key="4">
    <source>
        <dbReference type="ARBA" id="ARBA00023157"/>
    </source>
</evidence>
<sequence length="190" mass="20885">MSLKSTILSLLPTALLLTSSTTAAPLAPRAGCPGATTSFSFDVKNFDYHDGTTFSTPAHQIPGGFVAFNLTSAADVVPRQCNAYSTQLSDFYYGTLNYTCTTTTADGEVVQTGSLFTYDTPGETLVLVEPFECDGQKYVAKGTYTFEPPLQCVTEEYQNDDWQQGEIYSSRKRTCEERDFAFFAEVEKVE</sequence>
<feature type="chain" id="PRO_5025642599" description="AA1-like domain-containing protein" evidence="5">
    <location>
        <begin position="24"/>
        <end position="190"/>
    </location>
</feature>
<evidence type="ECO:0000259" key="6">
    <source>
        <dbReference type="Pfam" id="PF16541"/>
    </source>
</evidence>
<accession>A0A6A6WJC8</accession>
<dbReference type="Pfam" id="PF16541">
    <property type="entry name" value="AltA1"/>
    <property type="match status" value="1"/>
</dbReference>
<proteinExistence type="predicted"/>
<dbReference type="GO" id="GO:0005576">
    <property type="term" value="C:extracellular region"/>
    <property type="evidence" value="ECO:0007669"/>
    <property type="project" value="UniProtKB-SubCell"/>
</dbReference>
<keyword evidence="4" id="KW-1015">Disulfide bond</keyword>
<dbReference type="GeneID" id="54480842"/>
<keyword evidence="3 5" id="KW-0732">Signal</keyword>
<dbReference type="OrthoDB" id="3539798at2759"/>
<dbReference type="Proteomes" id="UP000799437">
    <property type="component" value="Unassembled WGS sequence"/>
</dbReference>
<dbReference type="RefSeq" id="XP_033604795.1">
    <property type="nucleotide sequence ID" value="XM_033739788.1"/>
</dbReference>
<dbReference type="AlphaFoldDB" id="A0A6A6WJC8"/>